<evidence type="ECO:0000313" key="4">
    <source>
        <dbReference type="EMBL" id="SVC48178.1"/>
    </source>
</evidence>
<comment type="similarity">
    <text evidence="1">Belongs to the bacterial ribosomal protein bL19 family.</text>
</comment>
<dbReference type="EMBL" id="UINC01093616">
    <property type="protein sequence ID" value="SVC48178.1"/>
    <property type="molecule type" value="Genomic_DNA"/>
</dbReference>
<dbReference type="Pfam" id="PF01245">
    <property type="entry name" value="Ribosomal_L19"/>
    <property type="match status" value="1"/>
</dbReference>
<sequence>VARQIMNIIEQFEKDQIKSLVKGKKIPQFHPGDTVRVNVKVREGTRERIQGFEGVCIAKKNRGL</sequence>
<protein>
    <recommendedName>
        <fullName evidence="5">50S ribosomal protein L19</fullName>
    </recommendedName>
</protein>
<dbReference type="PANTHER" id="PTHR15680:SF9">
    <property type="entry name" value="LARGE RIBOSOMAL SUBUNIT PROTEIN BL19M"/>
    <property type="match status" value="1"/>
</dbReference>
<proteinExistence type="inferred from homology"/>
<keyword evidence="2" id="KW-0689">Ribosomal protein</keyword>
<dbReference type="InterPro" id="IPR038657">
    <property type="entry name" value="Ribosomal_bL19_sf"/>
</dbReference>
<dbReference type="PANTHER" id="PTHR15680">
    <property type="entry name" value="RIBOSOMAL PROTEIN L19"/>
    <property type="match status" value="1"/>
</dbReference>
<dbReference type="GO" id="GO:0006412">
    <property type="term" value="P:translation"/>
    <property type="evidence" value="ECO:0007669"/>
    <property type="project" value="InterPro"/>
</dbReference>
<name>A0A382MI60_9ZZZZ</name>
<evidence type="ECO:0000256" key="3">
    <source>
        <dbReference type="ARBA" id="ARBA00023274"/>
    </source>
</evidence>
<evidence type="ECO:0000256" key="1">
    <source>
        <dbReference type="ARBA" id="ARBA00005781"/>
    </source>
</evidence>
<dbReference type="AlphaFoldDB" id="A0A382MI60"/>
<dbReference type="GO" id="GO:0003735">
    <property type="term" value="F:structural constituent of ribosome"/>
    <property type="evidence" value="ECO:0007669"/>
    <property type="project" value="InterPro"/>
</dbReference>
<accession>A0A382MI60</accession>
<dbReference type="InterPro" id="IPR001857">
    <property type="entry name" value="Ribosomal_bL19"/>
</dbReference>
<gene>
    <name evidence="4" type="ORF">METZ01_LOCUS301032</name>
</gene>
<dbReference type="PRINTS" id="PR00061">
    <property type="entry name" value="RIBOSOMALL19"/>
</dbReference>
<evidence type="ECO:0008006" key="5">
    <source>
        <dbReference type="Google" id="ProtNLM"/>
    </source>
</evidence>
<feature type="non-terminal residue" evidence="4">
    <location>
        <position position="1"/>
    </location>
</feature>
<feature type="non-terminal residue" evidence="4">
    <location>
        <position position="64"/>
    </location>
</feature>
<keyword evidence="3" id="KW-0687">Ribonucleoprotein</keyword>
<evidence type="ECO:0000256" key="2">
    <source>
        <dbReference type="ARBA" id="ARBA00022980"/>
    </source>
</evidence>
<dbReference type="InterPro" id="IPR008991">
    <property type="entry name" value="Translation_prot_SH3-like_sf"/>
</dbReference>
<organism evidence="4">
    <name type="scientific">marine metagenome</name>
    <dbReference type="NCBI Taxonomy" id="408172"/>
    <lineage>
        <taxon>unclassified sequences</taxon>
        <taxon>metagenomes</taxon>
        <taxon>ecological metagenomes</taxon>
    </lineage>
</organism>
<dbReference type="SUPFAM" id="SSF50104">
    <property type="entry name" value="Translation proteins SH3-like domain"/>
    <property type="match status" value="1"/>
</dbReference>
<dbReference type="GO" id="GO:0022625">
    <property type="term" value="C:cytosolic large ribosomal subunit"/>
    <property type="evidence" value="ECO:0007669"/>
    <property type="project" value="TreeGrafter"/>
</dbReference>
<dbReference type="Gene3D" id="2.30.30.790">
    <property type="match status" value="1"/>
</dbReference>
<reference evidence="4" key="1">
    <citation type="submission" date="2018-05" db="EMBL/GenBank/DDBJ databases">
        <authorList>
            <person name="Lanie J.A."/>
            <person name="Ng W.-L."/>
            <person name="Kazmierczak K.M."/>
            <person name="Andrzejewski T.M."/>
            <person name="Davidsen T.M."/>
            <person name="Wayne K.J."/>
            <person name="Tettelin H."/>
            <person name="Glass J.I."/>
            <person name="Rusch D."/>
            <person name="Podicherti R."/>
            <person name="Tsui H.-C.T."/>
            <person name="Winkler M.E."/>
        </authorList>
    </citation>
    <scope>NUCLEOTIDE SEQUENCE</scope>
</reference>